<organism evidence="2 3">
    <name type="scientific">Levilinea saccharolytica</name>
    <dbReference type="NCBI Taxonomy" id="229921"/>
    <lineage>
        <taxon>Bacteria</taxon>
        <taxon>Bacillati</taxon>
        <taxon>Chloroflexota</taxon>
        <taxon>Anaerolineae</taxon>
        <taxon>Anaerolineales</taxon>
        <taxon>Anaerolineaceae</taxon>
        <taxon>Levilinea</taxon>
    </lineage>
</organism>
<dbReference type="InterPro" id="IPR043168">
    <property type="entry name" value="DegV_C"/>
</dbReference>
<comment type="caution">
    <text evidence="2">The sequence shown here is derived from an EMBL/GenBank/DDBJ whole genome shotgun (WGS) entry which is preliminary data.</text>
</comment>
<dbReference type="EMBL" id="LGCM01000035">
    <property type="protein sequence ID" value="KPL81772.1"/>
    <property type="molecule type" value="Genomic_DNA"/>
</dbReference>
<reference evidence="2 3" key="1">
    <citation type="submission" date="2015-07" db="EMBL/GenBank/DDBJ databases">
        <title>Genome sequence of Levilinea saccharolytica DSM 16555.</title>
        <authorList>
            <person name="Hemp J."/>
            <person name="Ward L.M."/>
            <person name="Pace L.A."/>
            <person name="Fischer W.W."/>
        </authorList>
    </citation>
    <scope>NUCLEOTIDE SEQUENCE [LARGE SCALE GENOMIC DNA]</scope>
    <source>
        <strain evidence="2 3">KIBI-1</strain>
    </source>
</reference>
<dbReference type="STRING" id="229921.ADN01_09250"/>
<evidence type="ECO:0008006" key="4">
    <source>
        <dbReference type="Google" id="ProtNLM"/>
    </source>
</evidence>
<sequence length="289" mass="31671">MPSICIVTDSTAQYSQMNAATRGFVHQISLPVSYAGRTYANSDELRAANLPASVLANPHPQLIIPSVEQIRDLLISLSARFDKILCVLHSSHLTPLVANAQEAVRLLHNGSNYQVIDSCAVSVGLGLLVETAAEIVLQGESLPAVEHAIRSQIPHIYTVLCTPGASYLHRNQFIDQGQGFVTEMIGLYPIFTLEEGKLTPMEKVKSVRHAENYFLEFLDEYDQLKHVAVLQTAAPASPEIHAIKEHSHEMFPKTPFTTHSINLSTAAIFGPRTFGLFVAEKPLGAPRLN</sequence>
<dbReference type="PANTHER" id="PTHR33434:SF2">
    <property type="entry name" value="FATTY ACID-BINDING PROTEIN TM_1468"/>
    <property type="match status" value="1"/>
</dbReference>
<evidence type="ECO:0000256" key="1">
    <source>
        <dbReference type="ARBA" id="ARBA00023121"/>
    </source>
</evidence>
<dbReference type="Gene3D" id="3.40.50.10170">
    <property type="match status" value="1"/>
</dbReference>
<dbReference type="SUPFAM" id="SSF82549">
    <property type="entry name" value="DAK1/DegV-like"/>
    <property type="match status" value="1"/>
</dbReference>
<dbReference type="GO" id="GO:0008289">
    <property type="term" value="F:lipid binding"/>
    <property type="evidence" value="ECO:0007669"/>
    <property type="project" value="UniProtKB-KW"/>
</dbReference>
<gene>
    <name evidence="2" type="ORF">ADN01_09250</name>
</gene>
<dbReference type="Proteomes" id="UP000050501">
    <property type="component" value="Unassembled WGS sequence"/>
</dbReference>
<dbReference type="InterPro" id="IPR050270">
    <property type="entry name" value="DegV_domain_contain"/>
</dbReference>
<dbReference type="PROSITE" id="PS51482">
    <property type="entry name" value="DEGV"/>
    <property type="match status" value="1"/>
</dbReference>
<evidence type="ECO:0000313" key="2">
    <source>
        <dbReference type="EMBL" id="KPL81772.1"/>
    </source>
</evidence>
<accession>A0A0P6XN39</accession>
<dbReference type="PANTHER" id="PTHR33434">
    <property type="entry name" value="DEGV DOMAIN-CONTAINING PROTEIN DR_1986-RELATED"/>
    <property type="match status" value="1"/>
</dbReference>
<keyword evidence="3" id="KW-1185">Reference proteome</keyword>
<proteinExistence type="predicted"/>
<dbReference type="InterPro" id="IPR003797">
    <property type="entry name" value="DegV"/>
</dbReference>
<dbReference type="AlphaFoldDB" id="A0A0P6XN39"/>
<dbReference type="Gene3D" id="3.30.1180.10">
    <property type="match status" value="1"/>
</dbReference>
<dbReference type="NCBIfam" id="TIGR00762">
    <property type="entry name" value="DegV"/>
    <property type="match status" value="1"/>
</dbReference>
<name>A0A0P6XN39_9CHLR</name>
<protein>
    <recommendedName>
        <fullName evidence="4">EDD domain protein, DegV family</fullName>
    </recommendedName>
</protein>
<evidence type="ECO:0000313" key="3">
    <source>
        <dbReference type="Proteomes" id="UP000050501"/>
    </source>
</evidence>
<dbReference type="RefSeq" id="WP_062418319.1">
    <property type="nucleotide sequence ID" value="NZ_DF967974.1"/>
</dbReference>
<keyword evidence="1" id="KW-0446">Lipid-binding</keyword>
<dbReference type="Pfam" id="PF02645">
    <property type="entry name" value="DegV"/>
    <property type="match status" value="1"/>
</dbReference>